<keyword evidence="2" id="KW-1185">Reference proteome</keyword>
<dbReference type="RefSeq" id="XP_001585707.1">
    <property type="nucleotide sequence ID" value="XM_001585657.1"/>
</dbReference>
<accession>A7F6J4</accession>
<name>A7F6J4_SCLS1</name>
<reference evidence="2" key="1">
    <citation type="journal article" date="2011" name="PLoS Genet.">
        <title>Genomic analysis of the necrotrophic fungal pathogens Sclerotinia sclerotiorum and Botrytis cinerea.</title>
        <authorList>
            <person name="Amselem J."/>
            <person name="Cuomo C.A."/>
            <person name="van Kan J.A."/>
            <person name="Viaud M."/>
            <person name="Benito E.P."/>
            <person name="Couloux A."/>
            <person name="Coutinho P.M."/>
            <person name="de Vries R.P."/>
            <person name="Dyer P.S."/>
            <person name="Fillinger S."/>
            <person name="Fournier E."/>
            <person name="Gout L."/>
            <person name="Hahn M."/>
            <person name="Kohn L."/>
            <person name="Lapalu N."/>
            <person name="Plummer K.M."/>
            <person name="Pradier J.M."/>
            <person name="Quevillon E."/>
            <person name="Sharon A."/>
            <person name="Simon A."/>
            <person name="ten Have A."/>
            <person name="Tudzynski B."/>
            <person name="Tudzynski P."/>
            <person name="Wincker P."/>
            <person name="Andrew M."/>
            <person name="Anthouard V."/>
            <person name="Beever R.E."/>
            <person name="Beffa R."/>
            <person name="Benoit I."/>
            <person name="Bouzid O."/>
            <person name="Brault B."/>
            <person name="Chen Z."/>
            <person name="Choquer M."/>
            <person name="Collemare J."/>
            <person name="Cotton P."/>
            <person name="Danchin E.G."/>
            <person name="Da Silva C."/>
            <person name="Gautier A."/>
            <person name="Giraud C."/>
            <person name="Giraud T."/>
            <person name="Gonzalez C."/>
            <person name="Grossetete S."/>
            <person name="Guldener U."/>
            <person name="Henrissat B."/>
            <person name="Howlett B.J."/>
            <person name="Kodira C."/>
            <person name="Kretschmer M."/>
            <person name="Lappartient A."/>
            <person name="Leroch M."/>
            <person name="Levis C."/>
            <person name="Mauceli E."/>
            <person name="Neuveglise C."/>
            <person name="Oeser B."/>
            <person name="Pearson M."/>
            <person name="Poulain J."/>
            <person name="Poussereau N."/>
            <person name="Quesneville H."/>
            <person name="Rascle C."/>
            <person name="Schumacher J."/>
            <person name="Segurens B."/>
            <person name="Sexton A."/>
            <person name="Silva E."/>
            <person name="Sirven C."/>
            <person name="Soanes D.M."/>
            <person name="Talbot N.J."/>
            <person name="Templeton M."/>
            <person name="Yandava C."/>
            <person name="Yarden O."/>
            <person name="Zeng Q."/>
            <person name="Rollins J.A."/>
            <person name="Lebrun M.H."/>
            <person name="Dickman M."/>
        </authorList>
    </citation>
    <scope>NUCLEOTIDE SEQUENCE [LARGE SCALE GENOMIC DNA]</scope>
    <source>
        <strain evidence="2">ATCC 18683 / 1980 / Ss-1</strain>
    </source>
</reference>
<evidence type="ECO:0000313" key="1">
    <source>
        <dbReference type="EMBL" id="EDN98365.1"/>
    </source>
</evidence>
<proteinExistence type="predicted"/>
<dbReference type="InParanoid" id="A7F6J4"/>
<dbReference type="KEGG" id="ssl:SS1G_13223"/>
<dbReference type="Proteomes" id="UP000001312">
    <property type="component" value="Unassembled WGS sequence"/>
</dbReference>
<dbReference type="GeneID" id="5481924"/>
<protein>
    <submittedName>
        <fullName evidence="1">Uncharacterized protein</fullName>
    </submittedName>
</protein>
<organism evidence="1 2">
    <name type="scientific">Sclerotinia sclerotiorum (strain ATCC 18683 / 1980 / Ss-1)</name>
    <name type="common">White mold</name>
    <name type="synonym">Whetzelinia sclerotiorum</name>
    <dbReference type="NCBI Taxonomy" id="665079"/>
    <lineage>
        <taxon>Eukaryota</taxon>
        <taxon>Fungi</taxon>
        <taxon>Dikarya</taxon>
        <taxon>Ascomycota</taxon>
        <taxon>Pezizomycotina</taxon>
        <taxon>Leotiomycetes</taxon>
        <taxon>Helotiales</taxon>
        <taxon>Sclerotiniaceae</taxon>
        <taxon>Sclerotinia</taxon>
    </lineage>
</organism>
<dbReference type="AlphaFoldDB" id="A7F6J4"/>
<dbReference type="EMBL" id="CH476644">
    <property type="protein sequence ID" value="EDN98365.1"/>
    <property type="molecule type" value="Genomic_DNA"/>
</dbReference>
<gene>
    <name evidence="1" type="ORF">SS1G_13223</name>
</gene>
<evidence type="ECO:0000313" key="2">
    <source>
        <dbReference type="Proteomes" id="UP000001312"/>
    </source>
</evidence>
<sequence length="153" mass="17454">MIIEHTSKCFSMTFRRAEEACGMAIKGLPRLYVQTIIRLFIGLGLNPMCIHKSLPGPEDATMLIESMDLNNWNKPNHRSSKKRRVYHIFWGDDSSTFVAAMFGMPSSLRCIEGIHTHSDMKESPILFHEPKVRSQKQINQPWKFSICGNVGVC</sequence>